<sequence length="129" mass="14018" precursor="true">MNMGIILKLLVITLFTITLNAKSDNNENDKETTKCITGQCSWYGAKFNGKKTASGEKFDSNKFTAAHKTLPFGTKLKITNTKSGKSTIVTVNDRGPFVKSRVLDISSAAAQELGVINKGIFTAEIEILD</sequence>
<dbReference type="GO" id="GO:0008932">
    <property type="term" value="F:lytic endotransglycosylase activity"/>
    <property type="evidence" value="ECO:0007669"/>
    <property type="project" value="UniProtKB-UniRule"/>
</dbReference>
<dbReference type="Gene3D" id="2.40.40.10">
    <property type="entry name" value="RlpA-like domain"/>
    <property type="match status" value="1"/>
</dbReference>
<dbReference type="InterPro" id="IPR009009">
    <property type="entry name" value="RlpA-like_DPBB"/>
</dbReference>
<dbReference type="AlphaFoldDB" id="A0A0S4XPZ5"/>
<gene>
    <name evidence="3" type="primary">rlpA</name>
    <name evidence="6" type="ORF">BN3087_80016</name>
</gene>
<dbReference type="PANTHER" id="PTHR34183:SF1">
    <property type="entry name" value="ENDOLYTIC PEPTIDOGLYCAN TRANSGLYCOSYLASE RLPA"/>
    <property type="match status" value="1"/>
</dbReference>
<accession>A0A0S4XPZ5</accession>
<dbReference type="EC" id="4.2.2.-" evidence="3"/>
<feature type="chain" id="PRO_5009985208" description="Probable endolytic peptidoglycan transglycosylase RlpA" evidence="3">
    <location>
        <begin position="24"/>
        <end position="129"/>
    </location>
</feature>
<dbReference type="EMBL" id="FAXN01000084">
    <property type="protein sequence ID" value="CUV66367.1"/>
    <property type="molecule type" value="Genomic_DNA"/>
</dbReference>
<evidence type="ECO:0000259" key="5">
    <source>
        <dbReference type="Pfam" id="PF03330"/>
    </source>
</evidence>
<keyword evidence="3" id="KW-0732">Signal</keyword>
<dbReference type="PANTHER" id="PTHR34183">
    <property type="entry name" value="ENDOLYTIC PEPTIDOGLYCAN TRANSGLYCOSYLASE RLPA"/>
    <property type="match status" value="1"/>
</dbReference>
<feature type="signal peptide" evidence="3">
    <location>
        <begin position="1"/>
        <end position="23"/>
    </location>
</feature>
<dbReference type="CDD" id="cd22268">
    <property type="entry name" value="DPBB_RlpA-like"/>
    <property type="match status" value="1"/>
</dbReference>
<evidence type="ECO:0000256" key="1">
    <source>
        <dbReference type="ARBA" id="ARBA00023239"/>
    </source>
</evidence>
<keyword evidence="2 3" id="KW-0961">Cell wall biogenesis/degradation</keyword>
<dbReference type="HAMAP" id="MF_02071">
    <property type="entry name" value="RlpA"/>
    <property type="match status" value="1"/>
</dbReference>
<proteinExistence type="inferred from homology"/>
<protein>
    <recommendedName>
        <fullName evidence="3">Probable endolytic peptidoglycan transglycosylase RlpA</fullName>
        <ecNumber evidence="3">4.2.2.-</ecNumber>
    </recommendedName>
</protein>
<dbReference type="InterPro" id="IPR034718">
    <property type="entry name" value="RlpA"/>
</dbReference>
<evidence type="ECO:0000256" key="3">
    <source>
        <dbReference type="HAMAP-Rule" id="MF_02071"/>
    </source>
</evidence>
<feature type="domain" description="RlpA-like protein double-psi beta-barrel" evidence="5">
    <location>
        <begin position="38"/>
        <end position="121"/>
    </location>
</feature>
<dbReference type="NCBIfam" id="TIGR00413">
    <property type="entry name" value="rlpA"/>
    <property type="match status" value="1"/>
</dbReference>
<dbReference type="InterPro" id="IPR012997">
    <property type="entry name" value="RplA"/>
</dbReference>
<dbReference type="GO" id="GO:0000270">
    <property type="term" value="P:peptidoglycan metabolic process"/>
    <property type="evidence" value="ECO:0007669"/>
    <property type="project" value="UniProtKB-UniRule"/>
</dbReference>
<name>A0A0S4XPZ5_9BACT</name>
<reference evidence="6" key="1">
    <citation type="submission" date="2015-11" db="EMBL/GenBank/DDBJ databases">
        <authorList>
            <person name="Zhang Y."/>
            <person name="Guo Z."/>
        </authorList>
    </citation>
    <scope>NUCLEOTIDE SEQUENCE</scope>
    <source>
        <strain evidence="6">BN30871</strain>
    </source>
</reference>
<evidence type="ECO:0000256" key="2">
    <source>
        <dbReference type="ARBA" id="ARBA00023316"/>
    </source>
</evidence>
<dbReference type="Pfam" id="PF03330">
    <property type="entry name" value="DPBB_1"/>
    <property type="match status" value="1"/>
</dbReference>
<evidence type="ECO:0000256" key="4">
    <source>
        <dbReference type="RuleBase" id="RU003495"/>
    </source>
</evidence>
<organism evidence="6">
    <name type="scientific">Sulfurovum sp. enrichment culture clone C5</name>
    <dbReference type="NCBI Taxonomy" id="497650"/>
    <lineage>
        <taxon>Bacteria</taxon>
        <taxon>Pseudomonadati</taxon>
        <taxon>Campylobacterota</taxon>
        <taxon>Epsilonproteobacteria</taxon>
        <taxon>Campylobacterales</taxon>
        <taxon>Sulfurovaceae</taxon>
        <taxon>Sulfurovum</taxon>
        <taxon>environmental samples</taxon>
    </lineage>
</organism>
<dbReference type="SUPFAM" id="SSF50685">
    <property type="entry name" value="Barwin-like endoglucanases"/>
    <property type="match status" value="1"/>
</dbReference>
<comment type="function">
    <text evidence="3">Lytic transglycosylase with a strong preference for naked glycan strands that lack stem peptides.</text>
</comment>
<comment type="similarity">
    <text evidence="3 4">Belongs to the RlpA family.</text>
</comment>
<dbReference type="GO" id="GO:0071555">
    <property type="term" value="P:cell wall organization"/>
    <property type="evidence" value="ECO:0007669"/>
    <property type="project" value="UniProtKB-KW"/>
</dbReference>
<dbReference type="InterPro" id="IPR036908">
    <property type="entry name" value="RlpA-like_sf"/>
</dbReference>
<evidence type="ECO:0000313" key="6">
    <source>
        <dbReference type="EMBL" id="CUV66367.1"/>
    </source>
</evidence>
<keyword evidence="1 3" id="KW-0456">Lyase</keyword>